<evidence type="ECO:0000256" key="5">
    <source>
        <dbReference type="ARBA" id="ARBA00023052"/>
    </source>
</evidence>
<dbReference type="CDD" id="cd07037">
    <property type="entry name" value="TPP_PYR_MenD"/>
    <property type="match status" value="1"/>
</dbReference>
<gene>
    <name evidence="7 11" type="primary">menD</name>
    <name evidence="11" type="ORF">NC797_00120</name>
</gene>
<comment type="cofactor">
    <cofactor evidence="7">
        <name>thiamine diphosphate</name>
        <dbReference type="ChEBI" id="CHEBI:58937"/>
    </cofactor>
    <text evidence="7">Binds 1 thiamine pyrophosphate per subunit.</text>
</comment>
<dbReference type="AlphaFoldDB" id="A0A9X3WT18"/>
<comment type="catalytic activity">
    <reaction evidence="7">
        <text>isochorismate + 2-oxoglutarate + H(+) = 5-enolpyruvoyl-6-hydroxy-2-succinyl-cyclohex-3-ene-1-carboxylate + CO2</text>
        <dbReference type="Rhea" id="RHEA:25593"/>
        <dbReference type="ChEBI" id="CHEBI:15378"/>
        <dbReference type="ChEBI" id="CHEBI:16526"/>
        <dbReference type="ChEBI" id="CHEBI:16810"/>
        <dbReference type="ChEBI" id="CHEBI:29780"/>
        <dbReference type="ChEBI" id="CHEBI:58818"/>
        <dbReference type="EC" id="2.2.1.9"/>
    </reaction>
</comment>
<dbReference type="PANTHER" id="PTHR42916:SF1">
    <property type="entry name" value="PROTEIN PHYLLO, CHLOROPLASTIC"/>
    <property type="match status" value="1"/>
</dbReference>
<comment type="similarity">
    <text evidence="7">Belongs to the TPP enzyme family. MenD subfamily.</text>
</comment>
<protein>
    <recommendedName>
        <fullName evidence="7">2-succinyl-5-enolpyruvyl-6-hydroxy-3-cyclohexene-1-carboxylate synthase</fullName>
        <shortName evidence="7">SEPHCHC synthase</shortName>
        <ecNumber evidence="7">2.2.1.9</ecNumber>
    </recommendedName>
    <alternativeName>
        <fullName evidence="7">Menaquinone biosynthesis protein MenD</fullName>
    </alternativeName>
</protein>
<evidence type="ECO:0000259" key="9">
    <source>
        <dbReference type="Pfam" id="PF02776"/>
    </source>
</evidence>
<keyword evidence="2 7" id="KW-0808">Transferase</keyword>
<dbReference type="GO" id="GO:0000287">
    <property type="term" value="F:magnesium ion binding"/>
    <property type="evidence" value="ECO:0007669"/>
    <property type="project" value="UniProtKB-UniRule"/>
</dbReference>
<comment type="caution">
    <text evidence="11">The sequence shown here is derived from an EMBL/GenBank/DDBJ whole genome shotgun (WGS) entry which is preliminary data.</text>
</comment>
<organism evidence="11 12">
    <name type="scientific">Terrihalobacillus insolitus</name>
    <dbReference type="NCBI Taxonomy" id="2950438"/>
    <lineage>
        <taxon>Bacteria</taxon>
        <taxon>Bacillati</taxon>
        <taxon>Bacillota</taxon>
        <taxon>Bacilli</taxon>
        <taxon>Bacillales</taxon>
        <taxon>Bacillaceae</taxon>
        <taxon>Terrihalobacillus</taxon>
    </lineage>
</organism>
<evidence type="ECO:0000256" key="4">
    <source>
        <dbReference type="ARBA" id="ARBA00022842"/>
    </source>
</evidence>
<dbReference type="EC" id="2.2.1.9" evidence="7"/>
<reference evidence="11" key="1">
    <citation type="submission" date="2022-06" db="EMBL/GenBank/DDBJ databases">
        <title>Aquibacillus sp. a new bacterium isolated from soil saline samples.</title>
        <authorList>
            <person name="Galisteo C."/>
            <person name="De La Haba R."/>
            <person name="Sanchez-Porro C."/>
            <person name="Ventosa A."/>
        </authorList>
    </citation>
    <scope>NUCLEOTIDE SEQUENCE</scope>
    <source>
        <strain evidence="11">3ASR75-11</strain>
    </source>
</reference>
<dbReference type="GO" id="GO:0030145">
    <property type="term" value="F:manganese ion binding"/>
    <property type="evidence" value="ECO:0007669"/>
    <property type="project" value="UniProtKB-UniRule"/>
</dbReference>
<dbReference type="Gene3D" id="3.40.50.1220">
    <property type="entry name" value="TPP-binding domain"/>
    <property type="match status" value="1"/>
</dbReference>
<evidence type="ECO:0000313" key="12">
    <source>
        <dbReference type="Proteomes" id="UP001145050"/>
    </source>
</evidence>
<dbReference type="EMBL" id="JAMQKB010000001">
    <property type="protein sequence ID" value="MDC3422909.1"/>
    <property type="molecule type" value="Genomic_DNA"/>
</dbReference>
<proteinExistence type="inferred from homology"/>
<evidence type="ECO:0000256" key="7">
    <source>
        <dbReference type="HAMAP-Rule" id="MF_01659"/>
    </source>
</evidence>
<evidence type="ECO:0000259" key="10">
    <source>
        <dbReference type="Pfam" id="PF16582"/>
    </source>
</evidence>
<feature type="domain" description="Thiamine pyrophosphate enzyme TPP-binding" evidence="8">
    <location>
        <begin position="439"/>
        <end position="552"/>
    </location>
</feature>
<keyword evidence="1 7" id="KW-0474">Menaquinone biosynthesis</keyword>
<comment type="subunit">
    <text evidence="7">Homodimer.</text>
</comment>
<comment type="pathway">
    <text evidence="7">Quinol/quinone metabolism; menaquinone biosynthesis.</text>
</comment>
<dbReference type="InterPro" id="IPR011766">
    <property type="entry name" value="TPP_enzyme_TPP-bd"/>
</dbReference>
<dbReference type="Pfam" id="PF02776">
    <property type="entry name" value="TPP_enzyme_N"/>
    <property type="match status" value="1"/>
</dbReference>
<evidence type="ECO:0000313" key="11">
    <source>
        <dbReference type="EMBL" id="MDC3422909.1"/>
    </source>
</evidence>
<dbReference type="NCBIfam" id="TIGR00173">
    <property type="entry name" value="menD"/>
    <property type="match status" value="1"/>
</dbReference>
<dbReference type="Pfam" id="PF02775">
    <property type="entry name" value="TPP_enzyme_C"/>
    <property type="match status" value="1"/>
</dbReference>
<keyword evidence="4 7" id="KW-0460">Magnesium</keyword>
<dbReference type="InterPro" id="IPR032264">
    <property type="entry name" value="MenD_middle"/>
</dbReference>
<dbReference type="PANTHER" id="PTHR42916">
    <property type="entry name" value="2-SUCCINYL-5-ENOLPYRUVYL-6-HYDROXY-3-CYCLOHEXENE-1-CARBOXYLATE SYNTHASE"/>
    <property type="match status" value="1"/>
</dbReference>
<evidence type="ECO:0000256" key="1">
    <source>
        <dbReference type="ARBA" id="ARBA00022428"/>
    </source>
</evidence>
<name>A0A9X3WT18_9BACI</name>
<evidence type="ECO:0000256" key="6">
    <source>
        <dbReference type="ARBA" id="ARBA00023211"/>
    </source>
</evidence>
<comment type="pathway">
    <text evidence="7">Quinol/quinone metabolism; 1,4-dihydroxy-2-naphthoate biosynthesis; 1,4-dihydroxy-2-naphthoate from chorismate: step 2/7.</text>
</comment>
<dbReference type="HAMAP" id="MF_01659">
    <property type="entry name" value="MenD"/>
    <property type="match status" value="1"/>
</dbReference>
<dbReference type="SUPFAM" id="SSF52518">
    <property type="entry name" value="Thiamin diphosphate-binding fold (THDP-binding)"/>
    <property type="match status" value="2"/>
</dbReference>
<comment type="function">
    <text evidence="7">Catalyzes the thiamine diphosphate-dependent decarboxylation of 2-oxoglutarate and the subsequent addition of the resulting succinic semialdehyde-thiamine pyrophosphate anion to isochorismate to yield 2-succinyl-5-enolpyruvyl-6-hydroxy-3-cyclohexene-1-carboxylate (SEPHCHC).</text>
</comment>
<evidence type="ECO:0000256" key="3">
    <source>
        <dbReference type="ARBA" id="ARBA00022723"/>
    </source>
</evidence>
<dbReference type="GO" id="GO:0070204">
    <property type="term" value="F:2-succinyl-5-enolpyruvyl-6-hydroxy-3-cyclohexene-1-carboxylic-acid synthase activity"/>
    <property type="evidence" value="ECO:0007669"/>
    <property type="project" value="UniProtKB-UniRule"/>
</dbReference>
<sequence>MDHTESLTRYVANFVDELFKNGLTDVVISPGSRSTPLAMTFAEHPHVTHWVNMDERSAAFFALGMAKKENRPVALVCTSGTAAANYFPGIVEAHYSRVPLLVLTADRPNELRDVGAPQAINQLNMYGNYSKWFHEMASPDGDPMMLRYVRRSAARAYTTSNMGNPGVVHLNFPFREPLIPDFSIEDLWEGERESFTPHTIGKRGLAEYQLDRFFSLLSTCQKGVIVCGPQTEQKLVEAILLLSEKWNIPVLADPLSQLRTGPYRKENVIESYDAILKSGSVRENVRPDFIIRFGAMPVSKPYLFYVKENSDVVQFVVEAEEGYREPAGNKTEFVITDPVAFCYQLLEGENPNSFSPFWLETWKKLNEIATEHILTESADTPLTEGHAVTHLMRVIPDQSTVYVGNSMPIRDVDTFMLRSEKQLFVFGNRGVNGIDGITSSALGAASHGERVTLLIGDLSFFHDMNGLLVGKQYHIPLTIVLINNNGGGIFSFLPQSEHQKHFEVLFGTPMDIELEKAVVMYGGFYQNPATWQEYEEALQKSYQTPGLSVIEINTNRSENVDWHKQKWNQIEHALLEQLQG</sequence>
<feature type="domain" description="Thiamine pyrophosphate enzyme N-terminal TPP-binding" evidence="9">
    <location>
        <begin position="14"/>
        <end position="125"/>
    </location>
</feature>
<dbReference type="InterPro" id="IPR012001">
    <property type="entry name" value="Thiamin_PyroP_enz_TPP-bd_dom"/>
</dbReference>
<keyword evidence="3 7" id="KW-0479">Metal-binding</keyword>
<dbReference type="Gene3D" id="3.40.50.970">
    <property type="match status" value="2"/>
</dbReference>
<keyword evidence="12" id="KW-1185">Reference proteome</keyword>
<dbReference type="InterPro" id="IPR029061">
    <property type="entry name" value="THDP-binding"/>
</dbReference>
<evidence type="ECO:0000256" key="2">
    <source>
        <dbReference type="ARBA" id="ARBA00022679"/>
    </source>
</evidence>
<dbReference type="SUPFAM" id="SSF52467">
    <property type="entry name" value="DHS-like NAD/FAD-binding domain"/>
    <property type="match status" value="1"/>
</dbReference>
<dbReference type="Pfam" id="PF16582">
    <property type="entry name" value="TPP_enzyme_M_2"/>
    <property type="match status" value="1"/>
</dbReference>
<dbReference type="PIRSF" id="PIRSF004983">
    <property type="entry name" value="MenD"/>
    <property type="match status" value="1"/>
</dbReference>
<dbReference type="CDD" id="cd02009">
    <property type="entry name" value="TPP_SHCHC_synthase"/>
    <property type="match status" value="1"/>
</dbReference>
<evidence type="ECO:0000259" key="8">
    <source>
        <dbReference type="Pfam" id="PF02775"/>
    </source>
</evidence>
<dbReference type="Proteomes" id="UP001145050">
    <property type="component" value="Unassembled WGS sequence"/>
</dbReference>
<keyword evidence="5 7" id="KW-0786">Thiamine pyrophosphate</keyword>
<dbReference type="InterPro" id="IPR029035">
    <property type="entry name" value="DHS-like_NAD/FAD-binding_dom"/>
</dbReference>
<accession>A0A9X3WT18</accession>
<dbReference type="GO" id="GO:0030976">
    <property type="term" value="F:thiamine pyrophosphate binding"/>
    <property type="evidence" value="ECO:0007669"/>
    <property type="project" value="UniProtKB-UniRule"/>
</dbReference>
<feature type="domain" description="Menaquinone biosynthesis protein MenD middle" evidence="10">
    <location>
        <begin position="220"/>
        <end position="403"/>
    </location>
</feature>
<keyword evidence="6 7" id="KW-0464">Manganese</keyword>
<dbReference type="InterPro" id="IPR004433">
    <property type="entry name" value="MenaQ_synth_MenD"/>
</dbReference>
<dbReference type="GO" id="GO:0009234">
    <property type="term" value="P:menaquinone biosynthetic process"/>
    <property type="evidence" value="ECO:0007669"/>
    <property type="project" value="UniProtKB-UniRule"/>
</dbReference>
<comment type="cofactor">
    <cofactor evidence="7">
        <name>Mg(2+)</name>
        <dbReference type="ChEBI" id="CHEBI:18420"/>
    </cofactor>
    <cofactor evidence="7">
        <name>Mn(2+)</name>
        <dbReference type="ChEBI" id="CHEBI:29035"/>
    </cofactor>
</comment>
<dbReference type="RefSeq" id="WP_272434537.1">
    <property type="nucleotide sequence ID" value="NZ_JAMQKB010000001.1"/>
</dbReference>